<evidence type="ECO:0000313" key="3">
    <source>
        <dbReference type="Proteomes" id="UP001164743"/>
    </source>
</evidence>
<evidence type="ECO:0000256" key="1">
    <source>
        <dbReference type="SAM" id="MobiDB-lite"/>
    </source>
</evidence>
<feature type="region of interest" description="Disordered" evidence="1">
    <location>
        <begin position="210"/>
        <end position="230"/>
    </location>
</feature>
<dbReference type="GeneID" id="77808609"/>
<dbReference type="RefSeq" id="XP_053018904.1">
    <property type="nucleotide sequence ID" value="XM_053167714.1"/>
</dbReference>
<name>A0ABY7CF73_9BASI</name>
<dbReference type="EMBL" id="CP110423">
    <property type="protein sequence ID" value="WAQ83349.1"/>
    <property type="molecule type" value="Genomic_DNA"/>
</dbReference>
<proteinExistence type="predicted"/>
<evidence type="ECO:0000313" key="2">
    <source>
        <dbReference type="EMBL" id="WAQ83349.1"/>
    </source>
</evidence>
<organism evidence="2 3">
    <name type="scientific">Puccinia triticina</name>
    <dbReference type="NCBI Taxonomy" id="208348"/>
    <lineage>
        <taxon>Eukaryota</taxon>
        <taxon>Fungi</taxon>
        <taxon>Dikarya</taxon>
        <taxon>Basidiomycota</taxon>
        <taxon>Pucciniomycotina</taxon>
        <taxon>Pucciniomycetes</taxon>
        <taxon>Pucciniales</taxon>
        <taxon>Pucciniaceae</taxon>
        <taxon>Puccinia</taxon>
    </lineage>
</organism>
<reference evidence="2" key="1">
    <citation type="submission" date="2022-10" db="EMBL/GenBank/DDBJ databases">
        <title>Puccinia triticina Genome sequencing and assembly.</title>
        <authorList>
            <person name="Li C."/>
        </authorList>
    </citation>
    <scope>NUCLEOTIDE SEQUENCE</scope>
    <source>
        <strain evidence="2">Pt15</strain>
    </source>
</reference>
<sequence length="245" mass="26120">MREATKIVQDNFGLMYGSQALKISSASASFSFAYLKNPRLNGHTSVAVPATLLATPAKHPEPEESKSLSVHAGVRPARDVGPDHVHQRPGGGQPSSAHEMWVVSLPLALLQEPIRPIPPSPNLNELSSIRTRKVLEEELGLSAREAEAVNQRTSTLTTTAATQSCTNSPTHPQPLCLTTPQSPLPNDSPAPVSALVVPANSPAIIHFPAPSSVHPTSPPGKDNPSPHCKRHNVNVDNLYIMRVLG</sequence>
<accession>A0ABY7CF73</accession>
<feature type="region of interest" description="Disordered" evidence="1">
    <location>
        <begin position="78"/>
        <end position="97"/>
    </location>
</feature>
<protein>
    <submittedName>
        <fullName evidence="2">Uncharacterized protein</fullName>
    </submittedName>
</protein>
<keyword evidence="3" id="KW-1185">Reference proteome</keyword>
<dbReference type="Proteomes" id="UP001164743">
    <property type="component" value="Chromosome 3A"/>
</dbReference>
<gene>
    <name evidence="2" type="ORF">PtA15_3A719</name>
</gene>